<reference evidence="1" key="1">
    <citation type="submission" date="2021-08" db="EMBL/GenBank/DDBJ databases">
        <title>Comparative analyses of Brucepasteria parasyntrophica and Teretinema zuelzerae.</title>
        <authorList>
            <person name="Song Y."/>
            <person name="Brune A."/>
        </authorList>
    </citation>
    <scope>NUCLEOTIDE SEQUENCE</scope>
    <source>
        <strain evidence="1">DSM 1903</strain>
    </source>
</reference>
<dbReference type="Proteomes" id="UP001198163">
    <property type="component" value="Unassembled WGS sequence"/>
</dbReference>
<proteinExistence type="predicted"/>
<name>A0AAE3JHM1_9SPIR</name>
<evidence type="ECO:0000313" key="2">
    <source>
        <dbReference type="Proteomes" id="UP001198163"/>
    </source>
</evidence>
<keyword evidence="2" id="KW-1185">Reference proteome</keyword>
<organism evidence="1 2">
    <name type="scientific">Teretinema zuelzerae</name>
    <dbReference type="NCBI Taxonomy" id="156"/>
    <lineage>
        <taxon>Bacteria</taxon>
        <taxon>Pseudomonadati</taxon>
        <taxon>Spirochaetota</taxon>
        <taxon>Spirochaetia</taxon>
        <taxon>Spirochaetales</taxon>
        <taxon>Treponemataceae</taxon>
        <taxon>Teretinema</taxon>
    </lineage>
</organism>
<dbReference type="EMBL" id="JAINWA010000001">
    <property type="protein sequence ID" value="MCD1654057.1"/>
    <property type="molecule type" value="Genomic_DNA"/>
</dbReference>
<accession>A0AAE3JHM1</accession>
<sequence length="140" mass="15679">MTETQFLSLTRSRGIISELLALTDEAERKFKNARAWGFVDIFGGGLITDLIKHSQLGRASDVMNLIQQKLEHLGRELSSVESATDYSMNIGTFSTLADFLFDGIIADVYMQSKIHASLDQVRELRQRLTVLDEKLRSLGG</sequence>
<dbReference type="RefSeq" id="WP_230753882.1">
    <property type="nucleotide sequence ID" value="NZ_JAINWA010000001.1"/>
</dbReference>
<comment type="caution">
    <text evidence="1">The sequence shown here is derived from an EMBL/GenBank/DDBJ whole genome shotgun (WGS) entry which is preliminary data.</text>
</comment>
<protein>
    <submittedName>
        <fullName evidence="1">Uncharacterized protein</fullName>
    </submittedName>
</protein>
<evidence type="ECO:0000313" key="1">
    <source>
        <dbReference type="EMBL" id="MCD1654057.1"/>
    </source>
</evidence>
<gene>
    <name evidence="1" type="ORF">K7J14_05005</name>
</gene>
<dbReference type="AlphaFoldDB" id="A0AAE3JHM1"/>